<proteinExistence type="predicted"/>
<dbReference type="RefSeq" id="WP_254759663.1">
    <property type="nucleotide sequence ID" value="NZ_JANCLT010000007.1"/>
</dbReference>
<keyword evidence="3" id="KW-1185">Reference proteome</keyword>
<evidence type="ECO:0000313" key="2">
    <source>
        <dbReference type="EMBL" id="MCP8969742.1"/>
    </source>
</evidence>
<dbReference type="Proteomes" id="UP001156102">
    <property type="component" value="Unassembled WGS sequence"/>
</dbReference>
<dbReference type="AlphaFoldDB" id="A0AA41X6Q8"/>
<dbReference type="EMBL" id="JANCLT010000007">
    <property type="protein sequence ID" value="MCP8969742.1"/>
    <property type="molecule type" value="Genomic_DNA"/>
</dbReference>
<keyword evidence="1" id="KW-0472">Membrane</keyword>
<sequence>MMEAAAQILALLFDALLAIGNAIANIPGAQDNGILPMKATHADSVYVATKVITCWPVIVIIGAFLLYSRHNNQPAKSRARR</sequence>
<keyword evidence="1" id="KW-0812">Transmembrane</keyword>
<organism evidence="2 3">
    <name type="scientific">Ectobacillus ponti</name>
    <dbReference type="NCBI Taxonomy" id="2961894"/>
    <lineage>
        <taxon>Bacteria</taxon>
        <taxon>Bacillati</taxon>
        <taxon>Bacillota</taxon>
        <taxon>Bacilli</taxon>
        <taxon>Bacillales</taxon>
        <taxon>Bacillaceae</taxon>
        <taxon>Ectobacillus</taxon>
    </lineage>
</organism>
<gene>
    <name evidence="2" type="ORF">NK662_14520</name>
</gene>
<keyword evidence="1" id="KW-1133">Transmembrane helix</keyword>
<comment type="caution">
    <text evidence="2">The sequence shown here is derived from an EMBL/GenBank/DDBJ whole genome shotgun (WGS) entry which is preliminary data.</text>
</comment>
<feature type="transmembrane region" description="Helical" evidence="1">
    <location>
        <begin position="46"/>
        <end position="68"/>
    </location>
</feature>
<evidence type="ECO:0000313" key="3">
    <source>
        <dbReference type="Proteomes" id="UP001156102"/>
    </source>
</evidence>
<name>A0AA41X6Q8_9BACI</name>
<accession>A0AA41X6Q8</accession>
<reference evidence="2" key="1">
    <citation type="submission" date="2022-07" db="EMBL/GenBank/DDBJ databases">
        <authorList>
            <person name="Li W.-J."/>
            <person name="Deng Q.-Q."/>
        </authorList>
    </citation>
    <scope>NUCLEOTIDE SEQUENCE</scope>
    <source>
        <strain evidence="2">SYSU M60031</strain>
    </source>
</reference>
<evidence type="ECO:0000256" key="1">
    <source>
        <dbReference type="SAM" id="Phobius"/>
    </source>
</evidence>
<protein>
    <submittedName>
        <fullName evidence="2">Uncharacterized protein</fullName>
    </submittedName>
</protein>